<dbReference type="AlphaFoldDB" id="A0A7G9RP29"/>
<protein>
    <submittedName>
        <fullName evidence="2">Uncharacterized protein</fullName>
    </submittedName>
</protein>
<evidence type="ECO:0000313" key="3">
    <source>
        <dbReference type="Proteomes" id="UP000515811"/>
    </source>
</evidence>
<dbReference type="KEGG" id="drg:H9K76_17045"/>
<dbReference type="KEGG" id="drg:H9K76_00125"/>
<dbReference type="Proteomes" id="UP000515811">
    <property type="component" value="Chromosome"/>
</dbReference>
<organism evidence="2 3">
    <name type="scientific">Diaphorobacter ruginosibacter</name>
    <dbReference type="NCBI Taxonomy" id="1715720"/>
    <lineage>
        <taxon>Bacteria</taxon>
        <taxon>Pseudomonadati</taxon>
        <taxon>Pseudomonadota</taxon>
        <taxon>Betaproteobacteria</taxon>
        <taxon>Burkholderiales</taxon>
        <taxon>Comamonadaceae</taxon>
        <taxon>Diaphorobacter</taxon>
    </lineage>
</organism>
<dbReference type="EMBL" id="CP060714">
    <property type="protein sequence ID" value="QNN57354.1"/>
    <property type="molecule type" value="Genomic_DNA"/>
</dbReference>
<proteinExistence type="predicted"/>
<accession>A0A7G9RP29</accession>
<evidence type="ECO:0000313" key="2">
    <source>
        <dbReference type="EMBL" id="QNN57354.1"/>
    </source>
</evidence>
<keyword evidence="3" id="KW-1185">Reference proteome</keyword>
<dbReference type="EMBL" id="CP060714">
    <property type="protein sequence ID" value="QNN56248.1"/>
    <property type="molecule type" value="Genomic_DNA"/>
</dbReference>
<reference evidence="2 3" key="1">
    <citation type="submission" date="2020-08" db="EMBL/GenBank/DDBJ databases">
        <title>Genome sequence of Diaphorobacter ruginosibacter DSM 27467T.</title>
        <authorList>
            <person name="Hyun D.-W."/>
            <person name="Bae J.-W."/>
        </authorList>
    </citation>
    <scope>NUCLEOTIDE SEQUENCE [LARGE SCALE GENOMIC DNA]</scope>
    <source>
        <strain evidence="2 3">DSM 27467</strain>
    </source>
</reference>
<gene>
    <name evidence="2" type="ORF">H9K76_00125</name>
    <name evidence="1" type="ORF">H9K76_17045</name>
</gene>
<name>A0A7G9RP29_9BURK</name>
<sequence>MAQAMHDARLAAAHDALLALFMEQRQQELSLIDGVSAHFRMEGEETTVDFTYTRGGMPVSGEGL</sequence>
<evidence type="ECO:0000313" key="1">
    <source>
        <dbReference type="EMBL" id="QNN56248.1"/>
    </source>
</evidence>
<dbReference type="RefSeq" id="WP_187596517.1">
    <property type="nucleotide sequence ID" value="NZ_CP060714.1"/>
</dbReference>